<feature type="compositionally biased region" description="Basic residues" evidence="1">
    <location>
        <begin position="20"/>
        <end position="34"/>
    </location>
</feature>
<gene>
    <name evidence="2" type="ORF">TKK_017290</name>
</gene>
<proteinExistence type="predicted"/>
<dbReference type="AlphaFoldDB" id="A0ABD2W440"/>
<organism evidence="2 3">
    <name type="scientific">Trichogramma kaykai</name>
    <dbReference type="NCBI Taxonomy" id="54128"/>
    <lineage>
        <taxon>Eukaryota</taxon>
        <taxon>Metazoa</taxon>
        <taxon>Ecdysozoa</taxon>
        <taxon>Arthropoda</taxon>
        <taxon>Hexapoda</taxon>
        <taxon>Insecta</taxon>
        <taxon>Pterygota</taxon>
        <taxon>Neoptera</taxon>
        <taxon>Endopterygota</taxon>
        <taxon>Hymenoptera</taxon>
        <taxon>Apocrita</taxon>
        <taxon>Proctotrupomorpha</taxon>
        <taxon>Chalcidoidea</taxon>
        <taxon>Trichogrammatidae</taxon>
        <taxon>Trichogramma</taxon>
    </lineage>
</organism>
<evidence type="ECO:0000313" key="3">
    <source>
        <dbReference type="Proteomes" id="UP001627154"/>
    </source>
</evidence>
<keyword evidence="3" id="KW-1185">Reference proteome</keyword>
<evidence type="ECO:0000256" key="1">
    <source>
        <dbReference type="SAM" id="MobiDB-lite"/>
    </source>
</evidence>
<sequence>MKIQKTTGPRSINRTNLNNNRRRAGTNPRRKPHHIGATNTIKRRNLQRRRTKLTRIRQRSTTQEDIKQKCKSHKNGTLKIIYRRVENADLRFKDSVLGERIFYPFR</sequence>
<comment type="caution">
    <text evidence="2">The sequence shown here is derived from an EMBL/GenBank/DDBJ whole genome shotgun (WGS) entry which is preliminary data.</text>
</comment>
<dbReference type="EMBL" id="JBJJXI010000137">
    <property type="protein sequence ID" value="KAL3387330.1"/>
    <property type="molecule type" value="Genomic_DNA"/>
</dbReference>
<accession>A0ABD2W440</accession>
<feature type="compositionally biased region" description="Low complexity" evidence="1">
    <location>
        <begin position="10"/>
        <end position="19"/>
    </location>
</feature>
<evidence type="ECO:0000313" key="2">
    <source>
        <dbReference type="EMBL" id="KAL3387330.1"/>
    </source>
</evidence>
<feature type="region of interest" description="Disordered" evidence="1">
    <location>
        <begin position="1"/>
        <end position="38"/>
    </location>
</feature>
<dbReference type="Proteomes" id="UP001627154">
    <property type="component" value="Unassembled WGS sequence"/>
</dbReference>
<protein>
    <submittedName>
        <fullName evidence="2">Uncharacterized protein</fullName>
    </submittedName>
</protein>
<name>A0ABD2W440_9HYME</name>
<reference evidence="2 3" key="1">
    <citation type="journal article" date="2024" name="bioRxiv">
        <title>A reference genome for Trichogramma kaykai: A tiny desert-dwelling parasitoid wasp with competing sex-ratio distorters.</title>
        <authorList>
            <person name="Culotta J."/>
            <person name="Lindsey A.R."/>
        </authorList>
    </citation>
    <scope>NUCLEOTIDE SEQUENCE [LARGE SCALE GENOMIC DNA]</scope>
    <source>
        <strain evidence="2 3">KSX58</strain>
    </source>
</reference>